<gene>
    <name evidence="2" type="ORF">EDS130_LOCUS43869</name>
</gene>
<accession>A0A815UL29</accession>
<protein>
    <submittedName>
        <fullName evidence="2">Uncharacterized protein</fullName>
    </submittedName>
</protein>
<organism evidence="2 3">
    <name type="scientific">Adineta ricciae</name>
    <name type="common">Rotifer</name>
    <dbReference type="NCBI Taxonomy" id="249248"/>
    <lineage>
        <taxon>Eukaryota</taxon>
        <taxon>Metazoa</taxon>
        <taxon>Spiralia</taxon>
        <taxon>Gnathifera</taxon>
        <taxon>Rotifera</taxon>
        <taxon>Eurotatoria</taxon>
        <taxon>Bdelloidea</taxon>
        <taxon>Adinetida</taxon>
        <taxon>Adinetidae</taxon>
        <taxon>Adineta</taxon>
    </lineage>
</organism>
<feature type="region of interest" description="Disordered" evidence="1">
    <location>
        <begin position="15"/>
        <end position="42"/>
    </location>
</feature>
<feature type="compositionally biased region" description="Polar residues" evidence="1">
    <location>
        <begin position="24"/>
        <end position="34"/>
    </location>
</feature>
<sequence>MPVVTRAAAVRSQFTDDDEGLNDPATSIASSTNRTTKRVPGNSDHCLVDSRQYWRKYKKHNELPPIQVVDIRQLAKVYWIFANKCT</sequence>
<name>A0A815UL29_ADIRI</name>
<dbReference type="AlphaFoldDB" id="A0A815UL29"/>
<comment type="caution">
    <text evidence="2">The sequence shown here is derived from an EMBL/GenBank/DDBJ whole genome shotgun (WGS) entry which is preliminary data.</text>
</comment>
<dbReference type="EMBL" id="CAJNOJ010000771">
    <property type="protein sequence ID" value="CAF1520917.1"/>
    <property type="molecule type" value="Genomic_DNA"/>
</dbReference>
<evidence type="ECO:0000256" key="1">
    <source>
        <dbReference type="SAM" id="MobiDB-lite"/>
    </source>
</evidence>
<reference evidence="2" key="1">
    <citation type="submission" date="2021-02" db="EMBL/GenBank/DDBJ databases">
        <authorList>
            <person name="Nowell W R."/>
        </authorList>
    </citation>
    <scope>NUCLEOTIDE SEQUENCE</scope>
</reference>
<evidence type="ECO:0000313" key="3">
    <source>
        <dbReference type="Proteomes" id="UP000663852"/>
    </source>
</evidence>
<evidence type="ECO:0000313" key="2">
    <source>
        <dbReference type="EMBL" id="CAF1520917.1"/>
    </source>
</evidence>
<proteinExistence type="predicted"/>
<dbReference type="Proteomes" id="UP000663852">
    <property type="component" value="Unassembled WGS sequence"/>
</dbReference>